<dbReference type="PANTHER" id="PTHR43308:SF1">
    <property type="entry name" value="OUTER MEMBRANE PROTEIN ALPHA"/>
    <property type="match status" value="1"/>
</dbReference>
<dbReference type="PANTHER" id="PTHR43308">
    <property type="entry name" value="OUTER MEMBRANE PROTEIN ALPHA-RELATED"/>
    <property type="match status" value="1"/>
</dbReference>
<dbReference type="InterPro" id="IPR051465">
    <property type="entry name" value="Cell_Envelope_Struct_Comp"/>
</dbReference>
<dbReference type="SUPFAM" id="SSF56935">
    <property type="entry name" value="Porins"/>
    <property type="match status" value="1"/>
</dbReference>
<evidence type="ECO:0000259" key="1">
    <source>
        <dbReference type="PROSITE" id="PS51272"/>
    </source>
</evidence>
<feature type="domain" description="SLH" evidence="1">
    <location>
        <begin position="23"/>
        <end position="86"/>
    </location>
</feature>
<proteinExistence type="predicted"/>
<dbReference type="AlphaFoldDB" id="A0A644YX49"/>
<dbReference type="InterPro" id="IPR001119">
    <property type="entry name" value="SLH_dom"/>
</dbReference>
<dbReference type="EMBL" id="VSSQ01006563">
    <property type="protein sequence ID" value="MPM33116.1"/>
    <property type="molecule type" value="Genomic_DNA"/>
</dbReference>
<reference evidence="2" key="1">
    <citation type="submission" date="2019-08" db="EMBL/GenBank/DDBJ databases">
        <authorList>
            <person name="Kucharzyk K."/>
            <person name="Murdoch R.W."/>
            <person name="Higgins S."/>
            <person name="Loffler F."/>
        </authorList>
    </citation>
    <scope>NUCLEOTIDE SEQUENCE</scope>
</reference>
<comment type="caution">
    <text evidence="2">The sequence shown here is derived from an EMBL/GenBank/DDBJ whole genome shotgun (WGS) entry which is preliminary data.</text>
</comment>
<name>A0A644YX49_9ZZZZ</name>
<evidence type="ECO:0000313" key="2">
    <source>
        <dbReference type="EMBL" id="MPM33116.1"/>
    </source>
</evidence>
<gene>
    <name evidence="2" type="ORF">SDC9_79684</name>
</gene>
<dbReference type="Pfam" id="PF00395">
    <property type="entry name" value="SLH"/>
    <property type="match status" value="1"/>
</dbReference>
<dbReference type="PROSITE" id="PS51272">
    <property type="entry name" value="SLH"/>
    <property type="match status" value="1"/>
</dbReference>
<organism evidence="2">
    <name type="scientific">bioreactor metagenome</name>
    <dbReference type="NCBI Taxonomy" id="1076179"/>
    <lineage>
        <taxon>unclassified sequences</taxon>
        <taxon>metagenomes</taxon>
        <taxon>ecological metagenomes</taxon>
    </lineage>
</organism>
<protein>
    <recommendedName>
        <fullName evidence="1">SLH domain-containing protein</fullName>
    </recommendedName>
</protein>
<sequence length="397" mass="43617">MKKRLLKAAVATALTVAFAVPAFANPFSDVPAKHWAYDSVNKLAQAGIVDGYGDGTFKGDKTMTRYEMAQIVAKAMNKDLNADQKEAVDKLAQEFSTELNNLGVKVEGLQKQVDDMVKISGDARVRYFNEENTKDKTDYRARINVNGKINDNMKFNARLTSGINNAEGVSGNILLDNANVTIKGLGAENTIGRQDVKLGTGYIMDTQMNGIASQFGSLKLFGGNITESDDNYNKLWQRGYGAEYKFSLLGADVTADYLKLNAKNDVASDTTLAMTRPESEFFGANAVFGLAKNVKANVEYVKEDVTGDKALAYGVKFEKAGLSATYRDVEAGAYTHYSNMNVKDFYTDFNGGFKGMEYQFDKNLDKNTALTVKHQDFEKQDGSHIDARTSAVVNVKF</sequence>
<accession>A0A644YX49</accession>